<dbReference type="Proteomes" id="UP000235392">
    <property type="component" value="Unassembled WGS sequence"/>
</dbReference>
<name>A0A2N5S9K9_9BASI</name>
<reference evidence="1 2" key="1">
    <citation type="submission" date="2017-11" db="EMBL/GenBank/DDBJ databases">
        <title>De novo assembly and phasing of dikaryotic genomes from two isolates of Puccinia coronata f. sp. avenae, the causal agent of oat crown rust.</title>
        <authorList>
            <person name="Miller M.E."/>
            <person name="Zhang Y."/>
            <person name="Omidvar V."/>
            <person name="Sperschneider J."/>
            <person name="Schwessinger B."/>
            <person name="Raley C."/>
            <person name="Palmer J.M."/>
            <person name="Garnica D."/>
            <person name="Upadhyaya N."/>
            <person name="Rathjen J."/>
            <person name="Taylor J.M."/>
            <person name="Park R.F."/>
            <person name="Dodds P.N."/>
            <person name="Hirsch C.D."/>
            <person name="Kianian S.F."/>
            <person name="Figueroa M."/>
        </authorList>
    </citation>
    <scope>NUCLEOTIDE SEQUENCE [LARGE SCALE GENOMIC DNA]</scope>
    <source>
        <strain evidence="1">12SD80</strain>
    </source>
</reference>
<gene>
    <name evidence="1" type="ORF">PCASD_21473</name>
</gene>
<sequence length="82" mass="8949">MYLIEARKDMKDVGEKIRAGRLAHLEGELAFWERRGWMPVVRVYNASVLPVLEQAVGETVGISHGGARNKTDGAAEVAQADG</sequence>
<evidence type="ECO:0000313" key="2">
    <source>
        <dbReference type="Proteomes" id="UP000235392"/>
    </source>
</evidence>
<accession>A0A2N5S9K9</accession>
<organism evidence="1 2">
    <name type="scientific">Puccinia coronata f. sp. avenae</name>
    <dbReference type="NCBI Taxonomy" id="200324"/>
    <lineage>
        <taxon>Eukaryota</taxon>
        <taxon>Fungi</taxon>
        <taxon>Dikarya</taxon>
        <taxon>Basidiomycota</taxon>
        <taxon>Pucciniomycotina</taxon>
        <taxon>Pucciniomycetes</taxon>
        <taxon>Pucciniales</taxon>
        <taxon>Pucciniaceae</taxon>
        <taxon>Puccinia</taxon>
    </lineage>
</organism>
<proteinExistence type="predicted"/>
<comment type="caution">
    <text evidence="1">The sequence shown here is derived from an EMBL/GenBank/DDBJ whole genome shotgun (WGS) entry which is preliminary data.</text>
</comment>
<protein>
    <submittedName>
        <fullName evidence="1">Uncharacterized protein</fullName>
    </submittedName>
</protein>
<evidence type="ECO:0000313" key="1">
    <source>
        <dbReference type="EMBL" id="PLW09920.1"/>
    </source>
</evidence>
<dbReference type="AlphaFoldDB" id="A0A2N5S9K9"/>
<dbReference type="EMBL" id="PGCI01000986">
    <property type="protein sequence ID" value="PLW09920.1"/>
    <property type="molecule type" value="Genomic_DNA"/>
</dbReference>